<evidence type="ECO:0000256" key="7">
    <source>
        <dbReference type="ARBA" id="ARBA00022679"/>
    </source>
</evidence>
<evidence type="ECO:0000256" key="3">
    <source>
        <dbReference type="ARBA" id="ARBA00007424"/>
    </source>
</evidence>
<dbReference type="Gene3D" id="3.40.50.960">
    <property type="entry name" value="Lumazine/riboflavin synthase"/>
    <property type="match status" value="1"/>
</dbReference>
<dbReference type="EMBL" id="BMNY01000001">
    <property type="protein sequence ID" value="GGM74470.1"/>
    <property type="molecule type" value="Genomic_DNA"/>
</dbReference>
<dbReference type="GO" id="GO:0004746">
    <property type="term" value="F:riboflavin synthase activity"/>
    <property type="evidence" value="ECO:0007669"/>
    <property type="project" value="UniProtKB-UniRule"/>
</dbReference>
<dbReference type="SUPFAM" id="SSF52121">
    <property type="entry name" value="Lumazine synthase"/>
    <property type="match status" value="1"/>
</dbReference>
<evidence type="ECO:0000313" key="10">
    <source>
        <dbReference type="EMBL" id="GGM74470.1"/>
    </source>
</evidence>
<dbReference type="PIRSF" id="PIRSF015750">
    <property type="entry name" value="Ribfl_synth_arc"/>
    <property type="match status" value="1"/>
</dbReference>
<comment type="similarity">
    <text evidence="3 9">Belongs to the DMRL synthase family.</text>
</comment>
<dbReference type="GO" id="GO:0009349">
    <property type="term" value="C:riboflavin synthase complex"/>
    <property type="evidence" value="ECO:0007669"/>
    <property type="project" value="InterPro"/>
</dbReference>
<proteinExistence type="inferred from homology"/>
<protein>
    <recommendedName>
        <fullName evidence="5 8">Riboflavin synthase</fullName>
        <ecNumber evidence="4 8">2.5.1.9</ecNumber>
    </recommendedName>
</protein>
<evidence type="ECO:0000256" key="4">
    <source>
        <dbReference type="ARBA" id="ARBA00012827"/>
    </source>
</evidence>
<dbReference type="InterPro" id="IPR036467">
    <property type="entry name" value="LS/RS_sf"/>
</dbReference>
<gene>
    <name evidence="10" type="ORF">GCM10007108_10500</name>
</gene>
<reference evidence="10" key="1">
    <citation type="journal article" date="2014" name="Int. J. Syst. Evol. Microbiol.">
        <title>Complete genome sequence of Corynebacterium casei LMG S-19264T (=DSM 44701T), isolated from a smear-ripened cheese.</title>
        <authorList>
            <consortium name="US DOE Joint Genome Institute (JGI-PGF)"/>
            <person name="Walter F."/>
            <person name="Albersmeier A."/>
            <person name="Kalinowski J."/>
            <person name="Ruckert C."/>
        </authorList>
    </citation>
    <scope>NUCLEOTIDE SEQUENCE</scope>
    <source>
        <strain evidence="10">JCM 13583</strain>
    </source>
</reference>
<reference evidence="10" key="2">
    <citation type="submission" date="2022-09" db="EMBL/GenBank/DDBJ databases">
        <authorList>
            <person name="Sun Q."/>
            <person name="Ohkuma M."/>
        </authorList>
    </citation>
    <scope>NUCLEOTIDE SEQUENCE</scope>
    <source>
        <strain evidence="10">JCM 13583</strain>
    </source>
</reference>
<dbReference type="RefSeq" id="WP_188680904.1">
    <property type="nucleotide sequence ID" value="NZ_BMNY01000001.1"/>
</dbReference>
<evidence type="ECO:0000256" key="2">
    <source>
        <dbReference type="ARBA" id="ARBA00004887"/>
    </source>
</evidence>
<sequence>MIRIGVADTTFARYDMGRSVIDELQKTDTGIVVERYTVPGIKDLPVACLKLFRERGCDIVVACGMPGPKPVDKISAQIASTGLMQVQLMTGKHIIEVFVHEDEARDSKELAWLSDRRAREHALNAYHLVRDPAYLTRFAGQGLRQGFEDVGPVEGSVGGYRH</sequence>
<comment type="catalytic activity">
    <reaction evidence="1 9">
        <text>2 6,7-dimethyl-8-(1-D-ribityl)lumazine + H(+) = 5-amino-6-(D-ribitylamino)uracil + riboflavin</text>
        <dbReference type="Rhea" id="RHEA:20772"/>
        <dbReference type="ChEBI" id="CHEBI:15378"/>
        <dbReference type="ChEBI" id="CHEBI:15934"/>
        <dbReference type="ChEBI" id="CHEBI:57986"/>
        <dbReference type="ChEBI" id="CHEBI:58201"/>
        <dbReference type="EC" id="2.5.1.9"/>
    </reaction>
</comment>
<keyword evidence="6 9" id="KW-0686">Riboflavin biosynthesis</keyword>
<dbReference type="Proteomes" id="UP000632195">
    <property type="component" value="Unassembled WGS sequence"/>
</dbReference>
<keyword evidence="7 9" id="KW-0808">Transferase</keyword>
<evidence type="ECO:0000256" key="1">
    <source>
        <dbReference type="ARBA" id="ARBA00000968"/>
    </source>
</evidence>
<evidence type="ECO:0000256" key="6">
    <source>
        <dbReference type="ARBA" id="ARBA00022619"/>
    </source>
</evidence>
<accession>A0AA37F9H9</accession>
<name>A0AA37F9H9_9ARCH</name>
<evidence type="ECO:0000256" key="5">
    <source>
        <dbReference type="ARBA" id="ARBA00013950"/>
    </source>
</evidence>
<dbReference type="EC" id="2.5.1.9" evidence="4 8"/>
<dbReference type="GO" id="GO:0009231">
    <property type="term" value="P:riboflavin biosynthetic process"/>
    <property type="evidence" value="ECO:0007669"/>
    <property type="project" value="UniProtKB-KW"/>
</dbReference>
<dbReference type="InterPro" id="IPR006399">
    <property type="entry name" value="Ribfl_synth_arc"/>
</dbReference>
<dbReference type="Pfam" id="PF00885">
    <property type="entry name" value="DMRL_synthase"/>
    <property type="match status" value="1"/>
</dbReference>
<dbReference type="InterPro" id="IPR002180">
    <property type="entry name" value="LS/RS"/>
</dbReference>
<evidence type="ECO:0000256" key="8">
    <source>
        <dbReference type="NCBIfam" id="TIGR01506"/>
    </source>
</evidence>
<organism evidence="10 11">
    <name type="scientific">Thermogymnomonas acidicola</name>
    <dbReference type="NCBI Taxonomy" id="399579"/>
    <lineage>
        <taxon>Archaea</taxon>
        <taxon>Methanobacteriati</taxon>
        <taxon>Thermoplasmatota</taxon>
        <taxon>Thermoplasmata</taxon>
        <taxon>Thermoplasmatales</taxon>
        <taxon>Thermogymnomonas</taxon>
    </lineage>
</organism>
<dbReference type="AlphaFoldDB" id="A0AA37F9H9"/>
<evidence type="ECO:0000256" key="9">
    <source>
        <dbReference type="PIRNR" id="PIRNR015750"/>
    </source>
</evidence>
<keyword evidence="11" id="KW-1185">Reference proteome</keyword>
<dbReference type="NCBIfam" id="TIGR01506">
    <property type="entry name" value="ribC_arch"/>
    <property type="match status" value="1"/>
</dbReference>
<comment type="pathway">
    <text evidence="2">Cofactor biosynthesis; riboflavin biosynthesis; riboflavin from 2-hydroxy-3-oxobutyl phosphate and 5-amino-6-(D-ribitylamino)uracil: step 2/2.</text>
</comment>
<comment type="caution">
    <text evidence="10">The sequence shown here is derived from an EMBL/GenBank/DDBJ whole genome shotgun (WGS) entry which is preliminary data.</text>
</comment>
<dbReference type="CDD" id="cd09210">
    <property type="entry name" value="Riboflavin_synthase_archaeal"/>
    <property type="match status" value="1"/>
</dbReference>
<evidence type="ECO:0000313" key="11">
    <source>
        <dbReference type="Proteomes" id="UP000632195"/>
    </source>
</evidence>